<dbReference type="PANTHER" id="PTHR35130:SF1">
    <property type="entry name" value="MEDIATOR OF RNA POLYMERASE II TRANSCRIPTION SUBUNIT 16"/>
    <property type="match status" value="1"/>
</dbReference>
<dbReference type="Proteomes" id="UP001603857">
    <property type="component" value="Unassembled WGS sequence"/>
</dbReference>
<sequence>MNQIASAKDPEAEPLPQSPQRTPNASDKPDSAAEDQDPAPDADKPPHDPQPMEEDPLNPATVFSIKLKQPRSNLLHKMSVPELCRNFSAVSWCGKLNAIACAAETCARIPRFLSFSMYLNRFLSEKSLTVFYMFN</sequence>
<evidence type="ECO:0000256" key="1">
    <source>
        <dbReference type="SAM" id="MobiDB-lite"/>
    </source>
</evidence>
<dbReference type="InterPro" id="IPR038836">
    <property type="entry name" value="MED16"/>
</dbReference>
<keyword evidence="3" id="KW-1185">Reference proteome</keyword>
<organism evidence="2 3">
    <name type="scientific">Flemingia macrophylla</name>
    <dbReference type="NCBI Taxonomy" id="520843"/>
    <lineage>
        <taxon>Eukaryota</taxon>
        <taxon>Viridiplantae</taxon>
        <taxon>Streptophyta</taxon>
        <taxon>Embryophyta</taxon>
        <taxon>Tracheophyta</taxon>
        <taxon>Spermatophyta</taxon>
        <taxon>Magnoliopsida</taxon>
        <taxon>eudicotyledons</taxon>
        <taxon>Gunneridae</taxon>
        <taxon>Pentapetalae</taxon>
        <taxon>rosids</taxon>
        <taxon>fabids</taxon>
        <taxon>Fabales</taxon>
        <taxon>Fabaceae</taxon>
        <taxon>Papilionoideae</taxon>
        <taxon>50 kb inversion clade</taxon>
        <taxon>NPAAA clade</taxon>
        <taxon>indigoferoid/millettioid clade</taxon>
        <taxon>Phaseoleae</taxon>
        <taxon>Flemingia</taxon>
    </lineage>
</organism>
<feature type="region of interest" description="Disordered" evidence="1">
    <location>
        <begin position="1"/>
        <end position="60"/>
    </location>
</feature>
<dbReference type="AlphaFoldDB" id="A0ABD1N7D4"/>
<accession>A0ABD1N7D4</accession>
<evidence type="ECO:0000313" key="3">
    <source>
        <dbReference type="Proteomes" id="UP001603857"/>
    </source>
</evidence>
<protein>
    <submittedName>
        <fullName evidence="2">Uncharacterized protein</fullName>
    </submittedName>
</protein>
<dbReference type="EMBL" id="JBGMDY010000002">
    <property type="protein sequence ID" value="KAL2344019.1"/>
    <property type="molecule type" value="Genomic_DNA"/>
</dbReference>
<reference evidence="2 3" key="1">
    <citation type="submission" date="2024-08" db="EMBL/GenBank/DDBJ databases">
        <title>Insights into the chromosomal genome structure of Flemingia macrophylla.</title>
        <authorList>
            <person name="Ding Y."/>
            <person name="Zhao Y."/>
            <person name="Bi W."/>
            <person name="Wu M."/>
            <person name="Zhao G."/>
            <person name="Gong Y."/>
            <person name="Li W."/>
            <person name="Zhang P."/>
        </authorList>
    </citation>
    <scope>NUCLEOTIDE SEQUENCE [LARGE SCALE GENOMIC DNA]</scope>
    <source>
        <strain evidence="2">DYQJB</strain>
        <tissue evidence="2">Leaf</tissue>
    </source>
</reference>
<proteinExistence type="predicted"/>
<name>A0ABD1N7D4_9FABA</name>
<comment type="caution">
    <text evidence="2">The sequence shown here is derived from an EMBL/GenBank/DDBJ whole genome shotgun (WGS) entry which is preliminary data.</text>
</comment>
<gene>
    <name evidence="2" type="ORF">Fmac_005304</name>
</gene>
<dbReference type="PANTHER" id="PTHR35130">
    <property type="entry name" value="MEDIATOR OF RNA POLYMERASE II TRANSCRIPTION SUBUNIT 16"/>
    <property type="match status" value="1"/>
</dbReference>
<evidence type="ECO:0000313" key="2">
    <source>
        <dbReference type="EMBL" id="KAL2344019.1"/>
    </source>
</evidence>